<evidence type="ECO:0000313" key="2">
    <source>
        <dbReference type="Proteomes" id="UP000268844"/>
    </source>
</evidence>
<proteinExistence type="predicted"/>
<dbReference type="Proteomes" id="UP000268844">
    <property type="component" value="Unassembled WGS sequence"/>
</dbReference>
<reference evidence="1 2" key="1">
    <citation type="submission" date="2018-12" db="EMBL/GenBank/DDBJ databases">
        <authorList>
            <person name="Criscuolo A."/>
        </authorList>
    </citation>
    <scope>NUCLEOTIDE SEQUENCE [LARGE SCALE GENOMIC DNA]</scope>
    <source>
        <strain evidence="1">ACIP1116281</strain>
    </source>
</reference>
<keyword evidence="2" id="KW-1185">Reference proteome</keyword>
<gene>
    <name evidence="1" type="ORF">DEVEQU_03836</name>
</gene>
<name>A0A447IGS9_9HYPH</name>
<protein>
    <submittedName>
        <fullName evidence="1">Uncharacterized protein</fullName>
    </submittedName>
</protein>
<evidence type="ECO:0000313" key="1">
    <source>
        <dbReference type="EMBL" id="VDS06672.1"/>
    </source>
</evidence>
<sequence>MPALRFCRSCAGPRPRAAMRCPWCLNANAEHRAPPEHLFGIFDRRSAAPTAIVHQEEKAR</sequence>
<accession>A0A447IGS9</accession>
<dbReference type="AlphaFoldDB" id="A0A447IGS9"/>
<dbReference type="EMBL" id="UZWD01000062">
    <property type="protein sequence ID" value="VDS06672.1"/>
    <property type="molecule type" value="Genomic_DNA"/>
</dbReference>
<organism evidence="1 2">
    <name type="scientific">Devosia equisanguinis</name>
    <dbReference type="NCBI Taxonomy" id="2490941"/>
    <lineage>
        <taxon>Bacteria</taxon>
        <taxon>Pseudomonadati</taxon>
        <taxon>Pseudomonadota</taxon>
        <taxon>Alphaproteobacteria</taxon>
        <taxon>Hyphomicrobiales</taxon>
        <taxon>Devosiaceae</taxon>
        <taxon>Devosia</taxon>
    </lineage>
</organism>